<feature type="transmembrane region" description="Helical" evidence="11">
    <location>
        <begin position="275"/>
        <end position="294"/>
    </location>
</feature>
<dbReference type="GO" id="GO:0006847">
    <property type="term" value="P:plasma membrane acetate transport"/>
    <property type="evidence" value="ECO:0007669"/>
    <property type="project" value="TreeGrafter"/>
</dbReference>
<feature type="transmembrane region" description="Helical" evidence="11">
    <location>
        <begin position="154"/>
        <end position="174"/>
    </location>
</feature>
<dbReference type="GO" id="GO:0015293">
    <property type="term" value="F:symporter activity"/>
    <property type="evidence" value="ECO:0007669"/>
    <property type="project" value="UniProtKB-KW"/>
</dbReference>
<evidence type="ECO:0000256" key="3">
    <source>
        <dbReference type="ARBA" id="ARBA00022448"/>
    </source>
</evidence>
<feature type="transmembrane region" description="Helical" evidence="11">
    <location>
        <begin position="81"/>
        <end position="101"/>
    </location>
</feature>
<evidence type="ECO:0000256" key="6">
    <source>
        <dbReference type="ARBA" id="ARBA00022847"/>
    </source>
</evidence>
<dbReference type="STRING" id="446468.Ndas_2994"/>
<feature type="transmembrane region" description="Helical" evidence="11">
    <location>
        <begin position="127"/>
        <end position="148"/>
    </location>
</feature>
<dbReference type="PANTHER" id="PTHR48086:SF6">
    <property type="entry name" value="CATION_ACETATE SYMPORTER ACTP"/>
    <property type="match status" value="1"/>
</dbReference>
<evidence type="ECO:0000256" key="11">
    <source>
        <dbReference type="SAM" id="Phobius"/>
    </source>
</evidence>
<protein>
    <submittedName>
        <fullName evidence="12">Na+/solute symporter</fullName>
    </submittedName>
</protein>
<dbReference type="eggNOG" id="COG4147">
    <property type="taxonomic scope" value="Bacteria"/>
</dbReference>
<evidence type="ECO:0000313" key="13">
    <source>
        <dbReference type="Proteomes" id="UP000002219"/>
    </source>
</evidence>
<reference evidence="12 13" key="1">
    <citation type="journal article" date="2010" name="Stand. Genomic Sci.">
        <title>Complete genome sequence of Nocardiopsis dassonvillei type strain (IMRU 509).</title>
        <authorList>
            <person name="Sun H."/>
            <person name="Lapidus A."/>
            <person name="Nolan M."/>
            <person name="Lucas S."/>
            <person name="Del Rio T.G."/>
            <person name="Tice H."/>
            <person name="Cheng J.F."/>
            <person name="Tapia R."/>
            <person name="Han C."/>
            <person name="Goodwin L."/>
            <person name="Pitluck S."/>
            <person name="Pagani I."/>
            <person name="Ivanova N."/>
            <person name="Mavromatis K."/>
            <person name="Mikhailova N."/>
            <person name="Pati A."/>
            <person name="Chen A."/>
            <person name="Palaniappan K."/>
            <person name="Land M."/>
            <person name="Hauser L."/>
            <person name="Chang Y.J."/>
            <person name="Jeffries C.D."/>
            <person name="Djao O.D."/>
            <person name="Rohde M."/>
            <person name="Sikorski J."/>
            <person name="Goker M."/>
            <person name="Woyke T."/>
            <person name="Bristow J."/>
            <person name="Eisen J.A."/>
            <person name="Markowitz V."/>
            <person name="Hugenholtz P."/>
            <person name="Kyrpides N.C."/>
            <person name="Klenk H.P."/>
        </authorList>
    </citation>
    <scope>NUCLEOTIDE SEQUENCE [LARGE SCALE GENOMIC DNA]</scope>
    <source>
        <strain evidence="13">ATCC 23218 / DSM 43111 / CIP 107115 / JCM 7437 / KCTC 9190 / NBRC 14626 / NCTC 10488 / NRRL B-5397 / IMRU 509</strain>
    </source>
</reference>
<dbReference type="GO" id="GO:0015123">
    <property type="term" value="F:acetate transmembrane transporter activity"/>
    <property type="evidence" value="ECO:0007669"/>
    <property type="project" value="TreeGrafter"/>
</dbReference>
<evidence type="ECO:0000256" key="7">
    <source>
        <dbReference type="ARBA" id="ARBA00022989"/>
    </source>
</evidence>
<feature type="region of interest" description="Disordered" evidence="10">
    <location>
        <begin position="35"/>
        <end position="59"/>
    </location>
</feature>
<dbReference type="PROSITE" id="PS50283">
    <property type="entry name" value="NA_SOLUT_SYMP_3"/>
    <property type="match status" value="1"/>
</dbReference>
<feature type="transmembrane region" description="Helical" evidence="11">
    <location>
        <begin position="428"/>
        <end position="461"/>
    </location>
</feature>
<keyword evidence="7 11" id="KW-1133">Transmembrane helix</keyword>
<dbReference type="InterPro" id="IPR050277">
    <property type="entry name" value="Sodium:Solute_Symporter"/>
</dbReference>
<evidence type="ECO:0000256" key="9">
    <source>
        <dbReference type="RuleBase" id="RU362091"/>
    </source>
</evidence>
<dbReference type="RefSeq" id="WP_013154011.1">
    <property type="nucleotide sequence ID" value="NC_014210.1"/>
</dbReference>
<keyword evidence="6" id="KW-0769">Symport</keyword>
<dbReference type="Gene3D" id="1.20.1730.10">
    <property type="entry name" value="Sodium/glucose cotransporter"/>
    <property type="match status" value="1"/>
</dbReference>
<feature type="transmembrane region" description="Helical" evidence="11">
    <location>
        <begin position="482"/>
        <end position="501"/>
    </location>
</feature>
<dbReference type="AlphaFoldDB" id="D7B1H8"/>
<dbReference type="PANTHER" id="PTHR48086">
    <property type="entry name" value="SODIUM/PROLINE SYMPORTER-RELATED"/>
    <property type="match status" value="1"/>
</dbReference>
<comment type="similarity">
    <text evidence="2 9">Belongs to the sodium:solute symporter (SSF) (TC 2.A.21) family.</text>
</comment>
<keyword evidence="3" id="KW-0813">Transport</keyword>
<dbReference type="HOGENOM" id="CLU_018808_8_3_11"/>
<feature type="transmembrane region" description="Helical" evidence="11">
    <location>
        <begin position="590"/>
        <end position="607"/>
    </location>
</feature>
<gene>
    <name evidence="12" type="ordered locus">Ndas_2994</name>
</gene>
<dbReference type="KEGG" id="nda:Ndas_2994"/>
<feature type="transmembrane region" description="Helical" evidence="11">
    <location>
        <begin position="541"/>
        <end position="560"/>
    </location>
</feature>
<dbReference type="GO" id="GO:0005886">
    <property type="term" value="C:plasma membrane"/>
    <property type="evidence" value="ECO:0007669"/>
    <property type="project" value="UniProtKB-SubCell"/>
</dbReference>
<evidence type="ECO:0000256" key="10">
    <source>
        <dbReference type="SAM" id="MobiDB-lite"/>
    </source>
</evidence>
<evidence type="ECO:0000256" key="5">
    <source>
        <dbReference type="ARBA" id="ARBA00022692"/>
    </source>
</evidence>
<dbReference type="EMBL" id="CP002040">
    <property type="protein sequence ID" value="ADH68404.1"/>
    <property type="molecule type" value="Genomic_DNA"/>
</dbReference>
<comment type="subcellular location">
    <subcellularLocation>
        <location evidence="1">Cell membrane</location>
        <topology evidence="1">Multi-pass membrane protein</topology>
    </subcellularLocation>
</comment>
<name>D7B1H8_NOCDD</name>
<feature type="transmembrane region" description="Helical" evidence="11">
    <location>
        <begin position="246"/>
        <end position="263"/>
    </location>
</feature>
<dbReference type="CDD" id="cd11480">
    <property type="entry name" value="SLC5sbd_u4"/>
    <property type="match status" value="1"/>
</dbReference>
<feature type="transmembrane region" description="Helical" evidence="11">
    <location>
        <begin position="195"/>
        <end position="226"/>
    </location>
</feature>
<keyword evidence="8 11" id="KW-0472">Membrane</keyword>
<feature type="transmembrane region" description="Helical" evidence="11">
    <location>
        <begin position="507"/>
        <end position="529"/>
    </location>
</feature>
<accession>D7B1H8</accession>
<evidence type="ECO:0000313" key="12">
    <source>
        <dbReference type="EMBL" id="ADH68404.1"/>
    </source>
</evidence>
<evidence type="ECO:0000256" key="2">
    <source>
        <dbReference type="ARBA" id="ARBA00006434"/>
    </source>
</evidence>
<feature type="transmembrane region" description="Helical" evidence="11">
    <location>
        <begin position="338"/>
        <end position="356"/>
    </location>
</feature>
<feature type="transmembrane region" description="Helical" evidence="11">
    <location>
        <begin position="376"/>
        <end position="397"/>
    </location>
</feature>
<organism evidence="12 13">
    <name type="scientific">Nocardiopsis dassonvillei (strain ATCC 23218 / DSM 43111 / CIP 107115 / JCM 7437 / KCTC 9190 / NBRC 14626 / NCTC 10488 / NRRL B-5397 / IMRU 509)</name>
    <name type="common">Actinomadura dassonvillei</name>
    <dbReference type="NCBI Taxonomy" id="446468"/>
    <lineage>
        <taxon>Bacteria</taxon>
        <taxon>Bacillati</taxon>
        <taxon>Actinomycetota</taxon>
        <taxon>Actinomycetes</taxon>
        <taxon>Streptosporangiales</taxon>
        <taxon>Nocardiopsidaceae</taxon>
        <taxon>Nocardiopsis</taxon>
    </lineage>
</organism>
<evidence type="ECO:0000256" key="4">
    <source>
        <dbReference type="ARBA" id="ARBA00022475"/>
    </source>
</evidence>
<dbReference type="Pfam" id="PF00474">
    <property type="entry name" value="SSF"/>
    <property type="match status" value="1"/>
</dbReference>
<dbReference type="GeneID" id="91485549"/>
<evidence type="ECO:0000256" key="1">
    <source>
        <dbReference type="ARBA" id="ARBA00004651"/>
    </source>
</evidence>
<dbReference type="InterPro" id="IPR001734">
    <property type="entry name" value="Na/solute_symporter"/>
</dbReference>
<keyword evidence="13" id="KW-1185">Reference proteome</keyword>
<dbReference type="Proteomes" id="UP000002219">
    <property type="component" value="Chromosome 1"/>
</dbReference>
<evidence type="ECO:0000256" key="8">
    <source>
        <dbReference type="ARBA" id="ARBA00023136"/>
    </source>
</evidence>
<proteinExistence type="inferred from homology"/>
<keyword evidence="4" id="KW-1003">Cell membrane</keyword>
<dbReference type="InterPro" id="IPR038377">
    <property type="entry name" value="Na/Glc_symporter_sf"/>
</dbReference>
<keyword evidence="5 11" id="KW-0812">Transmembrane</keyword>
<sequence length="632" mass="64634">MSAAAAAAGGAVTGDGTAAVAVGVAAVTETPAAAAPPASTVPVAPAEPPAAEAPSASTVPSAAADPLDALGGALGSEFGVAHAWTVGLCALFVLVTLAVTVRARRTTRGAVDFYAGGRGFSSTQNGLALTGDYLSAASFLGIAGMISLQGYDGFLYSIGFLAAWLLVLPMAQLVRNTGRFTMADLPAFRMNRMRVRLACTVSTVTVCVFYLVAQMVGAGALVAVLLGLHDGGTFLGMGAEQARTGVIVLVGVLMIVYVMYGGMKAATWLQIIKAVALLAATGLLTALVLALFAFDPRALLGGAAEASGHGQAFLEPGLRFGVEVSGDPARTLFNKLDLLSLGLALVLGTVALPHILIRFYTVPDGRAARSSVNRTIVMVGAFYLMTPALGFGAAALVGSERIAAADPSGNTAVPMLAEEVGRLTAGPAGAAVLLALVSAVALATVLAVIASLTLASSSSIAHDLFGHILMWGRPRESQEVGVARLSACVIGAVAVVLAVRAQDMNAAFLVGLAFAVAAAANLPVIVLTMFWRRFNTRGVEWGVYGGLSATLLLMLLSPVMSGRTDPVTGENLSVLPAWIDVQLFPMENPALLAVPFGFACAVVGSLLSPERDTARFTELRVRSLTGWGVERD</sequence>